<dbReference type="AlphaFoldDB" id="A0A515CWR9"/>
<gene>
    <name evidence="2" type="ORF">EGO53_12710</name>
</gene>
<dbReference type="Proteomes" id="UP000317572">
    <property type="component" value="Chromosome"/>
</dbReference>
<feature type="signal peptide" evidence="1">
    <location>
        <begin position="1"/>
        <end position="26"/>
    </location>
</feature>
<protein>
    <submittedName>
        <fullName evidence="2">Uncharacterized protein</fullName>
    </submittedName>
</protein>
<accession>A0A515CWR9</accession>
<reference evidence="2 3" key="1">
    <citation type="submission" date="2018-11" db="EMBL/GenBank/DDBJ databases">
        <title>The first complete genome of Serratia liquefaciens isolated from metalophyte plant revel distinctness adaptive mechanisms in an extreme habitat.</title>
        <authorList>
            <person name="Caneschi W.L."/>
            <person name="Sanchez A.B."/>
            <person name="Felestrino E.B."/>
            <person name="Assis R.A.B."/>
            <person name="Lemes C.G.C."/>
            <person name="Cordeiro I.F."/>
            <person name="Fonseca N.P."/>
            <person name="Villa M."/>
            <person name="Vieira I.T."/>
            <person name="Moraes L.A."/>
            <person name="Kamino L.H.Y."/>
            <person name="do Carmo F."/>
            <person name="Garcia C.M."/>
            <person name="Almeida N.F."/>
            <person name="Silva R.S."/>
            <person name="Ferro J.A."/>
            <person name="Ferro M.I.T."/>
            <person name="Varani A.M."/>
            <person name="Ferreira R.M."/>
            <person name="dos Santos V.L."/>
            <person name="Silva U.C."/>
            <person name="Setubal J.C."/>
            <person name="Moreira L.M."/>
        </authorList>
    </citation>
    <scope>NUCLEOTIDE SEQUENCE [LARGE SCALE GENOMIC DNA]</scope>
    <source>
        <strain evidence="2 3">FG3</strain>
    </source>
</reference>
<dbReference type="STRING" id="614.XJ20_13895"/>
<evidence type="ECO:0000313" key="3">
    <source>
        <dbReference type="Proteomes" id="UP000317572"/>
    </source>
</evidence>
<evidence type="ECO:0000256" key="1">
    <source>
        <dbReference type="SAM" id="SignalP"/>
    </source>
</evidence>
<proteinExistence type="predicted"/>
<name>A0A515CWR9_SERLI</name>
<dbReference type="EMBL" id="CP033893">
    <property type="protein sequence ID" value="QDL32602.1"/>
    <property type="molecule type" value="Genomic_DNA"/>
</dbReference>
<sequence length="107" mass="12158">MEFLLLKLTSLMTAALALLASSCCYSFVDKHAQRAGFETGESSVDYRLRFNGLLQHLWYVEQIRSEQVRLAVIRLERKTLESAMLPRVCRATPVPLFLVGKSAIARR</sequence>
<keyword evidence="1" id="KW-0732">Signal</keyword>
<evidence type="ECO:0000313" key="2">
    <source>
        <dbReference type="EMBL" id="QDL32602.1"/>
    </source>
</evidence>
<dbReference type="PROSITE" id="PS51257">
    <property type="entry name" value="PROKAR_LIPOPROTEIN"/>
    <property type="match status" value="1"/>
</dbReference>
<organism evidence="2 3">
    <name type="scientific">Serratia liquefaciens</name>
    <dbReference type="NCBI Taxonomy" id="614"/>
    <lineage>
        <taxon>Bacteria</taxon>
        <taxon>Pseudomonadati</taxon>
        <taxon>Pseudomonadota</taxon>
        <taxon>Gammaproteobacteria</taxon>
        <taxon>Enterobacterales</taxon>
        <taxon>Yersiniaceae</taxon>
        <taxon>Serratia</taxon>
    </lineage>
</organism>
<feature type="chain" id="PRO_5021952146" evidence="1">
    <location>
        <begin position="27"/>
        <end position="107"/>
    </location>
</feature>